<dbReference type="AlphaFoldDB" id="A0A0D8JVE6"/>
<dbReference type="KEGG" id="cim:CIMG_13316"/>
<organism evidence="2 3">
    <name type="scientific">Coccidioides immitis (strain RS)</name>
    <name type="common">Valley fever fungus</name>
    <dbReference type="NCBI Taxonomy" id="246410"/>
    <lineage>
        <taxon>Eukaryota</taxon>
        <taxon>Fungi</taxon>
        <taxon>Dikarya</taxon>
        <taxon>Ascomycota</taxon>
        <taxon>Pezizomycotina</taxon>
        <taxon>Eurotiomycetes</taxon>
        <taxon>Eurotiomycetidae</taxon>
        <taxon>Onygenales</taxon>
        <taxon>Onygenaceae</taxon>
        <taxon>Coccidioides</taxon>
    </lineage>
</organism>
<feature type="region of interest" description="Disordered" evidence="1">
    <location>
        <begin position="1"/>
        <end position="25"/>
    </location>
</feature>
<name>A0A0D8JVE6_COCIM</name>
<feature type="compositionally biased region" description="Polar residues" evidence="1">
    <location>
        <begin position="1"/>
        <end position="16"/>
    </location>
</feature>
<gene>
    <name evidence="2" type="ORF">CIMG_13316</name>
</gene>
<dbReference type="InParanoid" id="A0A0D8JVE6"/>
<accession>A0A0D8JVE6</accession>
<evidence type="ECO:0000313" key="2">
    <source>
        <dbReference type="EMBL" id="KJF60911.1"/>
    </source>
</evidence>
<dbReference type="Proteomes" id="UP000001261">
    <property type="component" value="Unassembled WGS sequence"/>
</dbReference>
<keyword evidence="3" id="KW-1185">Reference proteome</keyword>
<evidence type="ECO:0000256" key="1">
    <source>
        <dbReference type="SAM" id="MobiDB-lite"/>
    </source>
</evidence>
<sequence>MLEYESTGQPSFNLTIPTRDPDSGAGCRKPIEILSSQWCQDRDVQTNRPGPCFMIPKDREKLGCRLAREAAGRSPEQSLDLRGIVTGFCNENDAFFKD</sequence>
<dbReference type="RefSeq" id="XP_004445173.1">
    <property type="nucleotide sequence ID" value="XM_004445116.1"/>
</dbReference>
<dbReference type="VEuPathDB" id="FungiDB:CIMG_13316"/>
<dbReference type="GeneID" id="24164943"/>
<proteinExistence type="predicted"/>
<protein>
    <submittedName>
        <fullName evidence="2">Uncharacterized protein</fullName>
    </submittedName>
</protein>
<reference evidence="3" key="1">
    <citation type="journal article" date="2009" name="Genome Res.">
        <title>Comparative genomic analyses of the human fungal pathogens Coccidioides and their relatives.</title>
        <authorList>
            <person name="Sharpton T.J."/>
            <person name="Stajich J.E."/>
            <person name="Rounsley S.D."/>
            <person name="Gardner M.J."/>
            <person name="Wortman J.R."/>
            <person name="Jordar V.S."/>
            <person name="Maiti R."/>
            <person name="Kodira C.D."/>
            <person name="Neafsey D.E."/>
            <person name="Zeng Q."/>
            <person name="Hung C.-Y."/>
            <person name="McMahan C."/>
            <person name="Muszewska A."/>
            <person name="Grynberg M."/>
            <person name="Mandel M.A."/>
            <person name="Kellner E.M."/>
            <person name="Barker B.M."/>
            <person name="Galgiani J.N."/>
            <person name="Orbach M.J."/>
            <person name="Kirkland T.N."/>
            <person name="Cole G.T."/>
            <person name="Henn M.R."/>
            <person name="Birren B.W."/>
            <person name="Taylor J.W."/>
        </authorList>
    </citation>
    <scope>NUCLEOTIDE SEQUENCE [LARGE SCALE GENOMIC DNA]</scope>
    <source>
        <strain evidence="3">RS</strain>
    </source>
</reference>
<dbReference type="EMBL" id="GG704913">
    <property type="protein sequence ID" value="KJF60911.1"/>
    <property type="molecule type" value="Genomic_DNA"/>
</dbReference>
<evidence type="ECO:0000313" key="3">
    <source>
        <dbReference type="Proteomes" id="UP000001261"/>
    </source>
</evidence>
<reference evidence="3" key="2">
    <citation type="journal article" date="2010" name="Genome Res.">
        <title>Population genomic sequencing of Coccidioides fungi reveals recent hybridization and transposon control.</title>
        <authorList>
            <person name="Neafsey D.E."/>
            <person name="Barker B.M."/>
            <person name="Sharpton T.J."/>
            <person name="Stajich J.E."/>
            <person name="Park D.J."/>
            <person name="Whiston E."/>
            <person name="Hung C.-Y."/>
            <person name="McMahan C."/>
            <person name="White J."/>
            <person name="Sykes S."/>
            <person name="Heiman D."/>
            <person name="Young S."/>
            <person name="Zeng Q."/>
            <person name="Abouelleil A."/>
            <person name="Aftuck L."/>
            <person name="Bessette D."/>
            <person name="Brown A."/>
            <person name="FitzGerald M."/>
            <person name="Lui A."/>
            <person name="Macdonald J.P."/>
            <person name="Priest M."/>
            <person name="Orbach M.J."/>
            <person name="Galgiani J.N."/>
            <person name="Kirkland T.N."/>
            <person name="Cole G.T."/>
            <person name="Birren B.W."/>
            <person name="Henn M.R."/>
            <person name="Taylor J.W."/>
            <person name="Rounsley S.D."/>
        </authorList>
    </citation>
    <scope>GENOME REANNOTATION</scope>
    <source>
        <strain evidence="3">RS</strain>
    </source>
</reference>